<dbReference type="InterPro" id="IPR025714">
    <property type="entry name" value="Methyltranfer_dom"/>
</dbReference>
<dbReference type="EMBL" id="CP014143">
    <property type="protein sequence ID" value="AOS95800.1"/>
    <property type="molecule type" value="Genomic_DNA"/>
</dbReference>
<evidence type="ECO:0000313" key="3">
    <source>
        <dbReference type="Proteomes" id="UP000095672"/>
    </source>
</evidence>
<name>A0A1C9W3S9_9GAMM</name>
<dbReference type="InterPro" id="IPR029063">
    <property type="entry name" value="SAM-dependent_MTases_sf"/>
</dbReference>
<dbReference type="PANTHER" id="PTHR13369">
    <property type="match status" value="1"/>
</dbReference>
<dbReference type="Proteomes" id="UP000095672">
    <property type="component" value="Chromosome"/>
</dbReference>
<dbReference type="PANTHER" id="PTHR13369:SF0">
    <property type="entry name" value="GLUTATHIONE S-TRANSFERASE C-TERMINAL DOMAIN-CONTAINING PROTEIN"/>
    <property type="match status" value="1"/>
</dbReference>
<evidence type="ECO:0000313" key="2">
    <source>
        <dbReference type="EMBL" id="AOS95800.1"/>
    </source>
</evidence>
<keyword evidence="3" id="KW-1185">Reference proteome</keyword>
<sequence>MGQRANAFQAEELQRRFQRLDQLLAQNSHWWQVRPFHHRGYCWEKSHPELCAMLDALSDSDLGYLQQDSVAAVRTLSPWLDDGEELLRLSALPRFSGRDLSPPDRLDHGIPGRKWQQILAFAGCITEQSGPLLEWCAGKGHLGRLIASVDGRPVTSLEWQAQLCHEGEALAQRSDVSMRFVQCDAFSPEALQWVRRGEQAVALHACGDLHTTLMRHWRNNNGACLVISPCCYHLINSEEFVPMSEAGSSAQLSLTKDDLHLPLQETVTAGAGVRRLRELELHWRLAFDELQRELRGEDSYLPVPNVRKSLLKESFSAFARWAAARKQLDFPVGIDEEKWLALGLQRLRRVRRMELMAHIFRRPLELWLVLDRALFLQEGGAAVELGEFCDYSLTPRNILLRARSG</sequence>
<gene>
    <name evidence="2" type="ORF">AUP74_00328</name>
</gene>
<proteinExistence type="predicted"/>
<dbReference type="RefSeq" id="WP_069946026.1">
    <property type="nucleotide sequence ID" value="NZ_CP014143.1"/>
</dbReference>
<dbReference type="STRING" id="1769779.AUP74_00328"/>
<dbReference type="AlphaFoldDB" id="A0A1C9W3S9"/>
<dbReference type="KEGG" id="micc:AUP74_00328"/>
<feature type="domain" description="Methyltransferase" evidence="1">
    <location>
        <begin position="114"/>
        <end position="237"/>
    </location>
</feature>
<accession>A0A1C9W3S9</accession>
<dbReference type="Pfam" id="PF13679">
    <property type="entry name" value="Methyltransf_32"/>
    <property type="match status" value="1"/>
</dbReference>
<organism evidence="2 3">
    <name type="scientific">Microbulbifer aggregans</name>
    <dbReference type="NCBI Taxonomy" id="1769779"/>
    <lineage>
        <taxon>Bacteria</taxon>
        <taxon>Pseudomonadati</taxon>
        <taxon>Pseudomonadota</taxon>
        <taxon>Gammaproteobacteria</taxon>
        <taxon>Cellvibrionales</taxon>
        <taxon>Microbulbiferaceae</taxon>
        <taxon>Microbulbifer</taxon>
    </lineage>
</organism>
<protein>
    <recommendedName>
        <fullName evidence="1">Methyltransferase domain-containing protein</fullName>
    </recommendedName>
</protein>
<evidence type="ECO:0000259" key="1">
    <source>
        <dbReference type="Pfam" id="PF13679"/>
    </source>
</evidence>
<dbReference type="OrthoDB" id="5298194at2"/>
<dbReference type="SUPFAM" id="SSF53335">
    <property type="entry name" value="S-adenosyl-L-methionine-dependent methyltransferases"/>
    <property type="match status" value="1"/>
</dbReference>
<dbReference type="PATRIC" id="fig|1769779.3.peg.327"/>
<reference evidence="3" key="1">
    <citation type="submission" date="2016-01" db="EMBL/GenBank/DDBJ databases">
        <title>Complete genome sequence of Microbulbifer sp. CCB-MM1, a halophile isolated from Matang Mangrove Forest, Perak.</title>
        <authorList>
            <person name="Moh T.H."/>
            <person name="Dinesh B."/>
            <person name="Lau N.-S."/>
            <person name="Go F."/>
            <person name="Alexander Chong S.-C."/>
        </authorList>
    </citation>
    <scope>NUCLEOTIDE SEQUENCE [LARGE SCALE GENOMIC DNA]</scope>
    <source>
        <strain evidence="3">CCB-MM1</strain>
    </source>
</reference>